<gene>
    <name evidence="12" type="ORF">L9F63_000999</name>
</gene>
<proteinExistence type="predicted"/>
<dbReference type="PANTHER" id="PTHR21137">
    <property type="entry name" value="ODORANT RECEPTOR"/>
    <property type="match status" value="1"/>
</dbReference>
<evidence type="ECO:0008006" key="14">
    <source>
        <dbReference type="Google" id="ProtNLM"/>
    </source>
</evidence>
<reference evidence="12" key="1">
    <citation type="journal article" date="2023" name="IScience">
        <title>Live-bearing cockroach genome reveals convergent evolutionary mechanisms linked to viviparity in insects and beyond.</title>
        <authorList>
            <person name="Fouks B."/>
            <person name="Harrison M.C."/>
            <person name="Mikhailova A.A."/>
            <person name="Marchal E."/>
            <person name="English S."/>
            <person name="Carruthers M."/>
            <person name="Jennings E.C."/>
            <person name="Chiamaka E.L."/>
            <person name="Frigard R.A."/>
            <person name="Pippel M."/>
            <person name="Attardo G.M."/>
            <person name="Benoit J.B."/>
            <person name="Bornberg-Bauer E."/>
            <person name="Tobe S.S."/>
        </authorList>
    </citation>
    <scope>NUCLEOTIDE SEQUENCE</scope>
    <source>
        <strain evidence="12">Stay&amp;Tobe</strain>
    </source>
</reference>
<evidence type="ECO:0000256" key="9">
    <source>
        <dbReference type="ARBA" id="ARBA00023224"/>
    </source>
</evidence>
<keyword evidence="3" id="KW-0716">Sensory transduction</keyword>
<reference evidence="12" key="2">
    <citation type="submission" date="2023-05" db="EMBL/GenBank/DDBJ databases">
        <authorList>
            <person name="Fouks B."/>
        </authorList>
    </citation>
    <scope>NUCLEOTIDE SEQUENCE</scope>
    <source>
        <strain evidence="12">Stay&amp;Tobe</strain>
        <tissue evidence="12">Testes</tissue>
    </source>
</reference>
<keyword evidence="9" id="KW-0807">Transducer</keyword>
<evidence type="ECO:0000256" key="3">
    <source>
        <dbReference type="ARBA" id="ARBA00022606"/>
    </source>
</evidence>
<evidence type="ECO:0000256" key="5">
    <source>
        <dbReference type="ARBA" id="ARBA00022725"/>
    </source>
</evidence>
<keyword evidence="13" id="KW-1185">Reference proteome</keyword>
<evidence type="ECO:0000256" key="10">
    <source>
        <dbReference type="SAM" id="MobiDB-lite"/>
    </source>
</evidence>
<keyword evidence="4 11" id="KW-0812">Transmembrane</keyword>
<dbReference type="InterPro" id="IPR004117">
    <property type="entry name" value="7tm6_olfct_rcpt"/>
</dbReference>
<dbReference type="GO" id="GO:0005886">
    <property type="term" value="C:plasma membrane"/>
    <property type="evidence" value="ECO:0007669"/>
    <property type="project" value="UniProtKB-SubCell"/>
</dbReference>
<dbReference type="AlphaFoldDB" id="A0AAD8ET88"/>
<keyword evidence="6 11" id="KW-1133">Transmembrane helix</keyword>
<feature type="transmembrane region" description="Helical" evidence="11">
    <location>
        <begin position="88"/>
        <end position="106"/>
    </location>
</feature>
<evidence type="ECO:0000256" key="11">
    <source>
        <dbReference type="SAM" id="Phobius"/>
    </source>
</evidence>
<feature type="region of interest" description="Disordered" evidence="10">
    <location>
        <begin position="1"/>
        <end position="35"/>
    </location>
</feature>
<dbReference type="Proteomes" id="UP001233999">
    <property type="component" value="Unassembled WGS sequence"/>
</dbReference>
<evidence type="ECO:0000256" key="6">
    <source>
        <dbReference type="ARBA" id="ARBA00022989"/>
    </source>
</evidence>
<evidence type="ECO:0000256" key="1">
    <source>
        <dbReference type="ARBA" id="ARBA00004651"/>
    </source>
</evidence>
<feature type="compositionally biased region" description="Basic and acidic residues" evidence="10">
    <location>
        <begin position="1"/>
        <end position="19"/>
    </location>
</feature>
<dbReference type="PANTHER" id="PTHR21137:SF35">
    <property type="entry name" value="ODORANT RECEPTOR 19A-RELATED"/>
    <property type="match status" value="1"/>
</dbReference>
<feature type="transmembrane region" description="Helical" evidence="11">
    <location>
        <begin position="243"/>
        <end position="269"/>
    </location>
</feature>
<organism evidence="12 13">
    <name type="scientific">Diploptera punctata</name>
    <name type="common">Pacific beetle cockroach</name>
    <dbReference type="NCBI Taxonomy" id="6984"/>
    <lineage>
        <taxon>Eukaryota</taxon>
        <taxon>Metazoa</taxon>
        <taxon>Ecdysozoa</taxon>
        <taxon>Arthropoda</taxon>
        <taxon>Hexapoda</taxon>
        <taxon>Insecta</taxon>
        <taxon>Pterygota</taxon>
        <taxon>Neoptera</taxon>
        <taxon>Polyneoptera</taxon>
        <taxon>Dictyoptera</taxon>
        <taxon>Blattodea</taxon>
        <taxon>Blaberoidea</taxon>
        <taxon>Blaberidae</taxon>
        <taxon>Diplopterinae</taxon>
        <taxon>Diploptera</taxon>
    </lineage>
</organism>
<name>A0AAD8ET88_DIPPU</name>
<evidence type="ECO:0000256" key="8">
    <source>
        <dbReference type="ARBA" id="ARBA00023170"/>
    </source>
</evidence>
<sequence length="362" mass="42198">MITYRKRENTNVRKERNEHATYQQGNANESCKSNHVENTEDSIRKYIKNNKLDLMKLNRKALAFAGIAPSEEYKKSFYKMIMFRAYQTYMYVSLIPVLILLTYGTVHYSYDILILFDSLIPYNLISVCFIPALLTNWERGTKLIDIMEQDSIFSHLKKENNKKNKILNEAISNAKMLTCAIFVILIILAIGWASEPFIFKLLENFTNIIKVENANSTTVDPLKIYTAVLWHPTIDITVNPNYFIIQCLIFNCIIILAIKASAIISYLMVVMRYLSIQFELVNVLIEEINEVKPKNGLIEGKNLSVSMEKESLKYFEKEYENRTNDEESGKDEEFEKQYLDEKDDIEAIKNLKDTIRTHQKIL</sequence>
<keyword evidence="8" id="KW-0675">Receptor</keyword>
<dbReference type="GO" id="GO:0004984">
    <property type="term" value="F:olfactory receptor activity"/>
    <property type="evidence" value="ECO:0007669"/>
    <property type="project" value="InterPro"/>
</dbReference>
<dbReference type="GO" id="GO:0007165">
    <property type="term" value="P:signal transduction"/>
    <property type="evidence" value="ECO:0007669"/>
    <property type="project" value="UniProtKB-KW"/>
</dbReference>
<feature type="compositionally biased region" description="Polar residues" evidence="10">
    <location>
        <begin position="20"/>
        <end position="31"/>
    </location>
</feature>
<keyword evidence="5" id="KW-0552">Olfaction</keyword>
<feature type="transmembrane region" description="Helical" evidence="11">
    <location>
        <begin position="174"/>
        <end position="193"/>
    </location>
</feature>
<comment type="caution">
    <text evidence="12">The sequence shown here is derived from an EMBL/GenBank/DDBJ whole genome shotgun (WGS) entry which is preliminary data.</text>
</comment>
<feature type="non-terminal residue" evidence="12">
    <location>
        <position position="362"/>
    </location>
</feature>
<dbReference type="EMBL" id="JASPKZ010000044">
    <property type="protein sequence ID" value="KAJ9600837.1"/>
    <property type="molecule type" value="Genomic_DNA"/>
</dbReference>
<evidence type="ECO:0000256" key="4">
    <source>
        <dbReference type="ARBA" id="ARBA00022692"/>
    </source>
</evidence>
<accession>A0AAD8ET88</accession>
<feature type="transmembrane region" description="Helical" evidence="11">
    <location>
        <begin position="112"/>
        <end position="134"/>
    </location>
</feature>
<dbReference type="GO" id="GO:0005549">
    <property type="term" value="F:odorant binding"/>
    <property type="evidence" value="ECO:0007669"/>
    <property type="project" value="InterPro"/>
</dbReference>
<evidence type="ECO:0000256" key="7">
    <source>
        <dbReference type="ARBA" id="ARBA00023136"/>
    </source>
</evidence>
<keyword evidence="2" id="KW-1003">Cell membrane</keyword>
<keyword evidence="7 11" id="KW-0472">Membrane</keyword>
<evidence type="ECO:0000313" key="13">
    <source>
        <dbReference type="Proteomes" id="UP001233999"/>
    </source>
</evidence>
<protein>
    <recommendedName>
        <fullName evidence="14">Odorant receptor</fullName>
    </recommendedName>
</protein>
<evidence type="ECO:0000256" key="2">
    <source>
        <dbReference type="ARBA" id="ARBA00022475"/>
    </source>
</evidence>
<evidence type="ECO:0000313" key="12">
    <source>
        <dbReference type="EMBL" id="KAJ9600837.1"/>
    </source>
</evidence>
<comment type="subcellular location">
    <subcellularLocation>
        <location evidence="1">Cell membrane</location>
        <topology evidence="1">Multi-pass membrane protein</topology>
    </subcellularLocation>
</comment>